<reference evidence="4" key="1">
    <citation type="submission" date="2023-03" db="EMBL/GenBank/DDBJ databases">
        <title>Andean soil-derived lignocellulolytic bacterial consortium as a source of novel taxa and putative plastic-active enzymes.</title>
        <authorList>
            <person name="Diaz-Garcia L."/>
            <person name="Chuvochina M."/>
            <person name="Feuerriegel G."/>
            <person name="Bunk B."/>
            <person name="Sproer C."/>
            <person name="Streit W.R."/>
            <person name="Rodriguez L.M."/>
            <person name="Overmann J."/>
            <person name="Jimenez D.J."/>
        </authorList>
    </citation>
    <scope>NUCLEOTIDE SEQUENCE</scope>
    <source>
        <strain evidence="4">MAG 26</strain>
    </source>
</reference>
<evidence type="ECO:0000313" key="4">
    <source>
        <dbReference type="EMBL" id="WEK47754.1"/>
    </source>
</evidence>
<dbReference type="Gene3D" id="3.90.550.10">
    <property type="entry name" value="Spore Coat Polysaccharide Biosynthesis Protein SpsA, Chain A"/>
    <property type="match status" value="1"/>
</dbReference>
<dbReference type="Proteomes" id="UP001218362">
    <property type="component" value="Chromosome"/>
</dbReference>
<feature type="compositionally biased region" description="Basic and acidic residues" evidence="2">
    <location>
        <begin position="174"/>
        <end position="184"/>
    </location>
</feature>
<feature type="region of interest" description="Disordered" evidence="2">
    <location>
        <begin position="173"/>
        <end position="194"/>
    </location>
</feature>
<evidence type="ECO:0000313" key="5">
    <source>
        <dbReference type="Proteomes" id="UP001218362"/>
    </source>
</evidence>
<dbReference type="Pfam" id="PF12804">
    <property type="entry name" value="NTP_transf_3"/>
    <property type="match status" value="1"/>
</dbReference>
<evidence type="ECO:0000256" key="1">
    <source>
        <dbReference type="ARBA" id="ARBA00022842"/>
    </source>
</evidence>
<evidence type="ECO:0000256" key="2">
    <source>
        <dbReference type="SAM" id="MobiDB-lite"/>
    </source>
</evidence>
<dbReference type="KEGG" id="acob:P0Y56_05525"/>
<name>A0AAJ6BNU8_9SPHN</name>
<dbReference type="InterPro" id="IPR029044">
    <property type="entry name" value="Nucleotide-diphossugar_trans"/>
</dbReference>
<proteinExistence type="predicted"/>
<dbReference type="EMBL" id="CP119316">
    <property type="protein sequence ID" value="WEK47754.1"/>
    <property type="molecule type" value="Genomic_DNA"/>
</dbReference>
<dbReference type="PANTHER" id="PTHR43777">
    <property type="entry name" value="MOLYBDENUM COFACTOR CYTIDYLYLTRANSFERASE"/>
    <property type="match status" value="1"/>
</dbReference>
<evidence type="ECO:0000259" key="3">
    <source>
        <dbReference type="Pfam" id="PF12804"/>
    </source>
</evidence>
<sequence length="194" mass="19678">MNGGLAIAILAAGSARRFGGGKLDAELNGRPLGSYAVAAVRALGKPKIMVGRPIPDFASAALALGEATLLKNRRAEEGLGTSVALAAMQASAAGADALLLLAADMPLVRAETLAALVAAVGEHPSAVLHPDGHPGIPACFPPGWYAKLAGLEGDQGAGKLLRDAEVTLVEVGPDELRDVDRPEDLSGIPLSKLR</sequence>
<organism evidence="4 5">
    <name type="scientific">Candidatus Andeanibacterium colombiense</name>
    <dbReference type="NCBI Taxonomy" id="3121345"/>
    <lineage>
        <taxon>Bacteria</taxon>
        <taxon>Pseudomonadati</taxon>
        <taxon>Pseudomonadota</taxon>
        <taxon>Alphaproteobacteria</taxon>
        <taxon>Sphingomonadales</taxon>
        <taxon>Sphingomonadaceae</taxon>
        <taxon>Candidatus Andeanibacterium</taxon>
    </lineage>
</organism>
<dbReference type="InterPro" id="IPR025877">
    <property type="entry name" value="MobA-like_NTP_Trfase"/>
</dbReference>
<gene>
    <name evidence="4" type="ORF">P0Y56_05525</name>
</gene>
<dbReference type="PANTHER" id="PTHR43777:SF1">
    <property type="entry name" value="MOLYBDENUM COFACTOR CYTIDYLYLTRANSFERASE"/>
    <property type="match status" value="1"/>
</dbReference>
<feature type="domain" description="MobA-like NTP transferase" evidence="3">
    <location>
        <begin position="8"/>
        <end position="163"/>
    </location>
</feature>
<accession>A0AAJ6BNU8</accession>
<keyword evidence="1" id="KW-0460">Magnesium</keyword>
<protein>
    <submittedName>
        <fullName evidence="4">NTP transferase domain-containing protein</fullName>
    </submittedName>
</protein>
<dbReference type="GO" id="GO:0016779">
    <property type="term" value="F:nucleotidyltransferase activity"/>
    <property type="evidence" value="ECO:0007669"/>
    <property type="project" value="UniProtKB-ARBA"/>
</dbReference>
<dbReference type="AlphaFoldDB" id="A0AAJ6BNU8"/>
<keyword evidence="4" id="KW-0808">Transferase</keyword>
<dbReference type="SUPFAM" id="SSF53448">
    <property type="entry name" value="Nucleotide-diphospho-sugar transferases"/>
    <property type="match status" value="1"/>
</dbReference>